<dbReference type="Proteomes" id="UP000595897">
    <property type="component" value="Chromosome"/>
</dbReference>
<dbReference type="KEGG" id="ahb:bsdtb5_40720"/>
<keyword evidence="2" id="KW-1185">Reference proteome</keyword>
<gene>
    <name evidence="1" type="ORF">bsdtb5_40720</name>
</gene>
<dbReference type="EMBL" id="AP024169">
    <property type="protein sequence ID" value="BCN32777.1"/>
    <property type="molecule type" value="Genomic_DNA"/>
</dbReference>
<evidence type="ECO:0000313" key="1">
    <source>
        <dbReference type="EMBL" id="BCN32777.1"/>
    </source>
</evidence>
<accession>A0A7R7EQR6</accession>
<dbReference type="RefSeq" id="WP_271713795.1">
    <property type="nucleotide sequence ID" value="NZ_AP024169.1"/>
</dbReference>
<proteinExistence type="predicted"/>
<name>A0A7R7EQR6_9FIRM</name>
<evidence type="ECO:0000313" key="2">
    <source>
        <dbReference type="Proteomes" id="UP000595897"/>
    </source>
</evidence>
<sequence length="44" mass="5200">MKSKFVQAFASLIFGYGLYAINICRWIWYDEEVPARVKELAKED</sequence>
<organism evidence="1 2">
    <name type="scientific">Anaeromicropila herbilytica</name>
    <dbReference type="NCBI Taxonomy" id="2785025"/>
    <lineage>
        <taxon>Bacteria</taxon>
        <taxon>Bacillati</taxon>
        <taxon>Bacillota</taxon>
        <taxon>Clostridia</taxon>
        <taxon>Lachnospirales</taxon>
        <taxon>Lachnospiraceae</taxon>
        <taxon>Anaeromicropila</taxon>
    </lineage>
</organism>
<reference evidence="1 2" key="1">
    <citation type="submission" date="2020-11" db="EMBL/GenBank/DDBJ databases">
        <title>Draft genome sequencing of a Lachnospiraceae strain isolated from anoxic soil subjected to BSD treatment.</title>
        <authorList>
            <person name="Uek A."/>
            <person name="Tonouchi A."/>
        </authorList>
    </citation>
    <scope>NUCLEOTIDE SEQUENCE [LARGE SCALE GENOMIC DNA]</scope>
    <source>
        <strain evidence="1 2">TB5</strain>
    </source>
</reference>
<dbReference type="AlphaFoldDB" id="A0A7R7EQR6"/>
<protein>
    <submittedName>
        <fullName evidence="1">Uncharacterized protein</fullName>
    </submittedName>
</protein>